<dbReference type="Pfam" id="PF06810">
    <property type="entry name" value="Phage_scaffold"/>
    <property type="match status" value="1"/>
</dbReference>
<evidence type="ECO:0000256" key="2">
    <source>
        <dbReference type="SAM" id="MobiDB-lite"/>
    </source>
</evidence>
<accession>A0AAU8B7Z9</accession>
<feature type="region of interest" description="Disordered" evidence="2">
    <location>
        <begin position="155"/>
        <end position="175"/>
    </location>
</feature>
<feature type="coiled-coil region" evidence="1">
    <location>
        <begin position="22"/>
        <end position="85"/>
    </location>
</feature>
<dbReference type="EMBL" id="PP511792">
    <property type="protein sequence ID" value="XCD07635.1"/>
    <property type="molecule type" value="Genomic_DNA"/>
</dbReference>
<dbReference type="GO" id="GO:0019069">
    <property type="term" value="P:viral capsid assembly"/>
    <property type="evidence" value="ECO:0007669"/>
    <property type="project" value="InterPro"/>
</dbReference>
<evidence type="ECO:0000313" key="3">
    <source>
        <dbReference type="EMBL" id="XCD07635.1"/>
    </source>
</evidence>
<sequence>MALTRKSLKAMGLTDEQVDSIIEMHTETVDGLKADVERYKADAKALPGVQKQLEQAQADLEAGKKDSYKVKYEAIKEEFEGYKNEQTKKESRAAKEKAYRELLKAAGISEKRIDAVLRVSDVDSVELDDKGAIKGAEELTKSVKSEWSDFVVTTATKGADTPKPPANTGGSMTKDQIMAIKDRSERRAAIAANINLFQKGE</sequence>
<evidence type="ECO:0000256" key="1">
    <source>
        <dbReference type="SAM" id="Coils"/>
    </source>
</evidence>
<dbReference type="InterPro" id="IPR009636">
    <property type="entry name" value="SCAF"/>
</dbReference>
<reference evidence="3" key="1">
    <citation type="submission" date="2024-03" db="EMBL/GenBank/DDBJ databases">
        <title>Diverse circular DNA viruses in blood, oral, and fecal samples of captive lemurs.</title>
        <authorList>
            <person name="Paietta E.N."/>
            <person name="Kraberger S."/>
            <person name="Lund M.C."/>
            <person name="Custer J.M."/>
            <person name="Vargas K.M."/>
            <person name="Ehmke E.E."/>
            <person name="Yoder A.D."/>
            <person name="Varsani A."/>
        </authorList>
    </citation>
    <scope>NUCLEOTIDE SEQUENCE</scope>
    <source>
        <strain evidence="3">Duke_28FS_2</strain>
    </source>
</reference>
<proteinExistence type="predicted"/>
<name>A0AAU8B7Z9_9CAUD</name>
<organism evidence="3">
    <name type="scientific">Dulem virus 33</name>
    <dbReference type="NCBI Taxonomy" id="3145751"/>
    <lineage>
        <taxon>Viruses</taxon>
        <taxon>Duplodnaviria</taxon>
        <taxon>Heunggongvirae</taxon>
        <taxon>Uroviricota</taxon>
        <taxon>Caudoviricetes</taxon>
    </lineage>
</organism>
<protein>
    <submittedName>
        <fullName evidence="3">Minor structural protein</fullName>
    </submittedName>
</protein>
<keyword evidence="1" id="KW-0175">Coiled coil</keyword>